<evidence type="ECO:0000256" key="2">
    <source>
        <dbReference type="ARBA" id="ARBA00022448"/>
    </source>
</evidence>
<dbReference type="GO" id="GO:0005249">
    <property type="term" value="F:voltage-gated potassium channel activity"/>
    <property type="evidence" value="ECO:0007669"/>
    <property type="project" value="InterPro"/>
</dbReference>
<dbReference type="GO" id="GO:0001508">
    <property type="term" value="P:action potential"/>
    <property type="evidence" value="ECO:0007669"/>
    <property type="project" value="TreeGrafter"/>
</dbReference>
<keyword evidence="6" id="KW-0851">Voltage-gated channel</keyword>
<evidence type="ECO:0000256" key="5">
    <source>
        <dbReference type="ARBA" id="ARBA00022826"/>
    </source>
</evidence>
<keyword evidence="9" id="KW-0406">Ion transport</keyword>
<evidence type="ECO:0000256" key="9">
    <source>
        <dbReference type="ARBA" id="ARBA00023065"/>
    </source>
</evidence>
<dbReference type="Pfam" id="PF00520">
    <property type="entry name" value="Ion_trans"/>
    <property type="match status" value="1"/>
</dbReference>
<keyword evidence="5" id="KW-0631">Potassium channel</keyword>
<dbReference type="GO" id="GO:0008076">
    <property type="term" value="C:voltage-gated potassium channel complex"/>
    <property type="evidence" value="ECO:0007669"/>
    <property type="project" value="InterPro"/>
</dbReference>
<organism evidence="14 15">
    <name type="scientific">Emergencia timonensis</name>
    <dbReference type="NCBI Taxonomy" id="1776384"/>
    <lineage>
        <taxon>Bacteria</taxon>
        <taxon>Bacillati</taxon>
        <taxon>Bacillota</taxon>
        <taxon>Clostridia</taxon>
        <taxon>Peptostreptococcales</taxon>
        <taxon>Anaerovoracaceae</taxon>
        <taxon>Emergencia</taxon>
    </lineage>
</organism>
<feature type="transmembrane region" description="Helical" evidence="12">
    <location>
        <begin position="92"/>
        <end position="110"/>
    </location>
</feature>
<comment type="caution">
    <text evidence="14">The sequence shown here is derived from an EMBL/GenBank/DDBJ whole genome shotgun (WGS) entry which is preliminary data.</text>
</comment>
<dbReference type="SUPFAM" id="SSF81324">
    <property type="entry name" value="Voltage-gated potassium channels"/>
    <property type="match status" value="1"/>
</dbReference>
<sequence length="265" mass="30228">MSKKKRIYTIIQIGSIDDIPSRTYDIALMLAVVINIFIAIFETFPQSDRYLYILRVVESITVLFFTIDYLLRIWTATYLYKGVTVARARRKFIFSWAGIVDFLSCVPYYLPFFFPRVAVALRMFRIIRILRIFRIHHYSDPLKVIGQVLTKKKGQLMSSIFIVLILMVAASLMMYSLEHKAQPEVFNNAFSGFWWAINTLLTVGYGDIVPITFAGKICGAIMTFLGVGMVAIPTGILSAGFVEQMTPKPKAKETHYCPNCGQKLD</sequence>
<proteinExistence type="predicted"/>
<dbReference type="PANTHER" id="PTHR11537">
    <property type="entry name" value="VOLTAGE-GATED POTASSIUM CHANNEL"/>
    <property type="match status" value="1"/>
</dbReference>
<feature type="transmembrane region" description="Helical" evidence="12">
    <location>
        <begin position="220"/>
        <end position="242"/>
    </location>
</feature>
<dbReference type="InterPro" id="IPR028325">
    <property type="entry name" value="VG_K_chnl"/>
</dbReference>
<keyword evidence="8 12" id="KW-1133">Transmembrane helix</keyword>
<dbReference type="PRINTS" id="PR00169">
    <property type="entry name" value="KCHANNEL"/>
</dbReference>
<dbReference type="RefSeq" id="WP_067540838.1">
    <property type="nucleotide sequence ID" value="NZ_AP025567.1"/>
</dbReference>
<feature type="transmembrane region" description="Helical" evidence="12">
    <location>
        <begin position="154"/>
        <end position="173"/>
    </location>
</feature>
<evidence type="ECO:0000313" key="15">
    <source>
        <dbReference type="Proteomes" id="UP000284841"/>
    </source>
</evidence>
<comment type="subcellular location">
    <subcellularLocation>
        <location evidence="1">Membrane</location>
        <topology evidence="1">Multi-pass membrane protein</topology>
    </subcellularLocation>
</comment>
<feature type="transmembrane region" description="Helical" evidence="12">
    <location>
        <begin position="26"/>
        <end position="44"/>
    </location>
</feature>
<evidence type="ECO:0000256" key="10">
    <source>
        <dbReference type="ARBA" id="ARBA00023136"/>
    </source>
</evidence>
<evidence type="ECO:0000256" key="6">
    <source>
        <dbReference type="ARBA" id="ARBA00022882"/>
    </source>
</evidence>
<evidence type="ECO:0000256" key="3">
    <source>
        <dbReference type="ARBA" id="ARBA00022538"/>
    </source>
</evidence>
<dbReference type="InterPro" id="IPR005821">
    <property type="entry name" value="Ion_trans_dom"/>
</dbReference>
<evidence type="ECO:0000256" key="11">
    <source>
        <dbReference type="ARBA" id="ARBA00023303"/>
    </source>
</evidence>
<evidence type="ECO:0000256" key="7">
    <source>
        <dbReference type="ARBA" id="ARBA00022958"/>
    </source>
</evidence>
<evidence type="ECO:0000313" key="14">
    <source>
        <dbReference type="EMBL" id="RHJ89862.1"/>
    </source>
</evidence>
<keyword evidence="4 12" id="KW-0812">Transmembrane</keyword>
<evidence type="ECO:0000256" key="4">
    <source>
        <dbReference type="ARBA" id="ARBA00022692"/>
    </source>
</evidence>
<reference evidence="14 15" key="1">
    <citation type="submission" date="2018-08" db="EMBL/GenBank/DDBJ databases">
        <title>A genome reference for cultivated species of the human gut microbiota.</title>
        <authorList>
            <person name="Zou Y."/>
            <person name="Xue W."/>
            <person name="Luo G."/>
        </authorList>
    </citation>
    <scope>NUCLEOTIDE SEQUENCE [LARGE SCALE GENOMIC DNA]</scope>
    <source>
        <strain evidence="14 15">AM07-24</strain>
    </source>
</reference>
<evidence type="ECO:0000259" key="13">
    <source>
        <dbReference type="Pfam" id="PF00520"/>
    </source>
</evidence>
<accession>A0A415E7S9</accession>
<dbReference type="Proteomes" id="UP000284841">
    <property type="component" value="Unassembled WGS sequence"/>
</dbReference>
<gene>
    <name evidence="14" type="ORF">DW099_04670</name>
</gene>
<dbReference type="GeneID" id="83005530"/>
<evidence type="ECO:0000256" key="12">
    <source>
        <dbReference type="SAM" id="Phobius"/>
    </source>
</evidence>
<keyword evidence="7" id="KW-0630">Potassium</keyword>
<dbReference type="Gene3D" id="1.20.120.350">
    <property type="entry name" value="Voltage-gated potassium channels. Chain C"/>
    <property type="match status" value="1"/>
</dbReference>
<feature type="domain" description="Ion transport" evidence="13">
    <location>
        <begin position="22"/>
        <end position="244"/>
    </location>
</feature>
<feature type="transmembrane region" description="Helical" evidence="12">
    <location>
        <begin position="50"/>
        <end position="71"/>
    </location>
</feature>
<dbReference type="EMBL" id="QRMS01000001">
    <property type="protein sequence ID" value="RHJ89862.1"/>
    <property type="molecule type" value="Genomic_DNA"/>
</dbReference>
<keyword evidence="10 12" id="KW-0472">Membrane</keyword>
<keyword evidence="11" id="KW-0407">Ion channel</keyword>
<dbReference type="Gene3D" id="1.10.287.70">
    <property type="match status" value="1"/>
</dbReference>
<keyword evidence="3" id="KW-0633">Potassium transport</keyword>
<evidence type="ECO:0000256" key="8">
    <source>
        <dbReference type="ARBA" id="ARBA00022989"/>
    </source>
</evidence>
<dbReference type="STRING" id="1776384.GCA_900086585_03221"/>
<feature type="transmembrane region" description="Helical" evidence="12">
    <location>
        <begin position="193"/>
        <end position="213"/>
    </location>
</feature>
<dbReference type="AlphaFoldDB" id="A0A415E7S9"/>
<keyword evidence="15" id="KW-1185">Reference proteome</keyword>
<dbReference type="InterPro" id="IPR027359">
    <property type="entry name" value="Volt_channel_dom_sf"/>
</dbReference>
<evidence type="ECO:0000256" key="1">
    <source>
        <dbReference type="ARBA" id="ARBA00004141"/>
    </source>
</evidence>
<dbReference type="OrthoDB" id="9810759at2"/>
<keyword evidence="2" id="KW-0813">Transport</keyword>
<dbReference type="PANTHER" id="PTHR11537:SF254">
    <property type="entry name" value="POTASSIUM VOLTAGE-GATED CHANNEL PROTEIN SHAB"/>
    <property type="match status" value="1"/>
</dbReference>
<protein>
    <submittedName>
        <fullName evidence="14">Ion transporter</fullName>
    </submittedName>
</protein>
<name>A0A415E7S9_9FIRM</name>